<name>A0ABW0VP15_9ACTN</name>
<organism evidence="1 2">
    <name type="scientific">Kitasatospora cinereorecta</name>
    <dbReference type="NCBI Taxonomy" id="285560"/>
    <lineage>
        <taxon>Bacteria</taxon>
        <taxon>Bacillati</taxon>
        <taxon>Actinomycetota</taxon>
        <taxon>Actinomycetes</taxon>
        <taxon>Kitasatosporales</taxon>
        <taxon>Streptomycetaceae</taxon>
        <taxon>Kitasatospora</taxon>
    </lineage>
</organism>
<sequence length="157" mass="16397">MPPRSRKQAKAEAVIAALGDTPEAAELAEFVRGLAAPAEPANPNVAIRANAERVDRVKDKAESSGETVTAVLSRGIQRFLDGDLLVDQPARARRGAGGNNATLNVRPAAELITRLKDHCTAAAGQLGWPIKPANVYAAILAEYDPAPPADDQADDAG</sequence>
<dbReference type="RefSeq" id="WP_346148920.1">
    <property type="nucleotide sequence ID" value="NZ_BAAAUA010000059.1"/>
</dbReference>
<reference evidence="2" key="1">
    <citation type="journal article" date="2019" name="Int. J. Syst. Evol. Microbiol.">
        <title>The Global Catalogue of Microorganisms (GCM) 10K type strain sequencing project: providing services to taxonomists for standard genome sequencing and annotation.</title>
        <authorList>
            <consortium name="The Broad Institute Genomics Platform"/>
            <consortium name="The Broad Institute Genome Sequencing Center for Infectious Disease"/>
            <person name="Wu L."/>
            <person name="Ma J."/>
        </authorList>
    </citation>
    <scope>NUCLEOTIDE SEQUENCE [LARGE SCALE GENOMIC DNA]</scope>
    <source>
        <strain evidence="2">CGMCC 4.1622</strain>
    </source>
</reference>
<accession>A0ABW0VP15</accession>
<gene>
    <name evidence="1" type="ORF">ACFPZF_37745</name>
</gene>
<proteinExistence type="predicted"/>
<evidence type="ECO:0000313" key="2">
    <source>
        <dbReference type="Proteomes" id="UP001596066"/>
    </source>
</evidence>
<dbReference type="Proteomes" id="UP001596066">
    <property type="component" value="Unassembled WGS sequence"/>
</dbReference>
<evidence type="ECO:0000313" key="1">
    <source>
        <dbReference type="EMBL" id="MFC5647073.1"/>
    </source>
</evidence>
<keyword evidence="2" id="KW-1185">Reference proteome</keyword>
<protein>
    <submittedName>
        <fullName evidence="1">Uncharacterized protein</fullName>
    </submittedName>
</protein>
<dbReference type="EMBL" id="JBHSOC010000129">
    <property type="protein sequence ID" value="MFC5647073.1"/>
    <property type="molecule type" value="Genomic_DNA"/>
</dbReference>
<comment type="caution">
    <text evidence="1">The sequence shown here is derived from an EMBL/GenBank/DDBJ whole genome shotgun (WGS) entry which is preliminary data.</text>
</comment>